<sequence>MSVSDRRVSLVFEGSEGTSSLFMKIGGLLQQRGYRVSMVGPVDYQARAQNLGLAYVALPGLEYKTIMTHSRAVEAVGAGDLPALVHFLDEEQSRIQEQSLYTLCQALKGFEPGLVLCSSRPLHYALAIGNALCLPVLQLTFQSPAIQGVPMVGDYLDQPSWYGQKERQVAKFLSKSESQVGALFGQWLGAAAKFWPTPRQLLALAGPQPEFPLLQSRSMTSIFAEMRSWCPDRYFETPKLNMFRQLPDNVWEVLPFHIDLMSELTLPEFSKEESLMIESLMTTDEQPVLFTFGFLTAGHAAETTQLCVRSLYSTQLKGIIEAGPTGLCLNHLDGMGQEESILKEYCERNVVLVKSVCLARILPRASVVVHDGSTFLSRFCMENNRPQIVLPVFGEGQTNASNVVNLWIGRSSPSLQSTTPQWLADSLYRIAFEQDTGFFYDYKWMWERFDEEFLKNFIKSPKGVKMSSFINYRWQSWKTSNYLKLTSGPGARDEAFASKLGDYWEKSISTGIHLQRMEDIRAAVGRRCCCGPAAAKRVQEEP</sequence>
<dbReference type="PANTHER" id="PTHR48050">
    <property type="entry name" value="STEROL 3-BETA-GLUCOSYLTRANSFERASE"/>
    <property type="match status" value="1"/>
</dbReference>
<accession>A0A812S6W0</accession>
<dbReference type="EMBL" id="CAJNDS010002412">
    <property type="protein sequence ID" value="CAE7464907.1"/>
    <property type="molecule type" value="Genomic_DNA"/>
</dbReference>
<gene>
    <name evidence="1" type="primary">UGT80B1</name>
    <name evidence="1" type="ORF">SNAT2548_LOCUS25976</name>
</gene>
<dbReference type="PANTHER" id="PTHR48050:SF13">
    <property type="entry name" value="STEROL 3-BETA-GLUCOSYLTRANSFERASE UGT80A2"/>
    <property type="match status" value="1"/>
</dbReference>
<dbReference type="AlphaFoldDB" id="A0A812S6W0"/>
<comment type="caution">
    <text evidence="1">The sequence shown here is derived from an EMBL/GenBank/DDBJ whole genome shotgun (WGS) entry which is preliminary data.</text>
</comment>
<dbReference type="SUPFAM" id="SSF53756">
    <property type="entry name" value="UDP-Glycosyltransferase/glycogen phosphorylase"/>
    <property type="match status" value="1"/>
</dbReference>
<dbReference type="InterPro" id="IPR050426">
    <property type="entry name" value="Glycosyltransferase_28"/>
</dbReference>
<keyword evidence="2" id="KW-1185">Reference proteome</keyword>
<evidence type="ECO:0000313" key="1">
    <source>
        <dbReference type="EMBL" id="CAE7464907.1"/>
    </source>
</evidence>
<proteinExistence type="predicted"/>
<evidence type="ECO:0000313" key="2">
    <source>
        <dbReference type="Proteomes" id="UP000604046"/>
    </source>
</evidence>
<dbReference type="Gene3D" id="3.40.50.2000">
    <property type="entry name" value="Glycogen Phosphorylase B"/>
    <property type="match status" value="2"/>
</dbReference>
<protein>
    <submittedName>
        <fullName evidence="1">UGT80B1 protein</fullName>
    </submittedName>
</protein>
<dbReference type="Proteomes" id="UP000604046">
    <property type="component" value="Unassembled WGS sequence"/>
</dbReference>
<name>A0A812S6W0_9DINO</name>
<organism evidence="1 2">
    <name type="scientific">Symbiodinium natans</name>
    <dbReference type="NCBI Taxonomy" id="878477"/>
    <lineage>
        <taxon>Eukaryota</taxon>
        <taxon>Sar</taxon>
        <taxon>Alveolata</taxon>
        <taxon>Dinophyceae</taxon>
        <taxon>Suessiales</taxon>
        <taxon>Symbiodiniaceae</taxon>
        <taxon>Symbiodinium</taxon>
    </lineage>
</organism>
<reference evidence="1" key="1">
    <citation type="submission" date="2021-02" db="EMBL/GenBank/DDBJ databases">
        <authorList>
            <person name="Dougan E. K."/>
            <person name="Rhodes N."/>
            <person name="Thang M."/>
            <person name="Chan C."/>
        </authorList>
    </citation>
    <scope>NUCLEOTIDE SEQUENCE</scope>
</reference>